<evidence type="ECO:0000256" key="1">
    <source>
        <dbReference type="SAM" id="MobiDB-lite"/>
    </source>
</evidence>
<dbReference type="EMBL" id="CM002923">
    <property type="protein sequence ID" value="KGN61829.1"/>
    <property type="molecule type" value="Genomic_DNA"/>
</dbReference>
<reference evidence="2 3" key="2">
    <citation type="journal article" date="2009" name="PLoS ONE">
        <title>An integrated genetic and cytogenetic map of the cucumber genome.</title>
        <authorList>
            <person name="Ren Y."/>
            <person name="Zhang Z."/>
            <person name="Liu J."/>
            <person name="Staub J.E."/>
            <person name="Han Y."/>
            <person name="Cheng Z."/>
            <person name="Li X."/>
            <person name="Lu J."/>
            <person name="Miao H."/>
            <person name="Kang H."/>
            <person name="Xie B."/>
            <person name="Gu X."/>
            <person name="Wang X."/>
            <person name="Du Y."/>
            <person name="Jin W."/>
            <person name="Huang S."/>
        </authorList>
    </citation>
    <scope>NUCLEOTIDE SEQUENCE [LARGE SCALE GENOMIC DNA]</scope>
    <source>
        <strain evidence="3">cv. 9930</strain>
    </source>
</reference>
<evidence type="ECO:0000313" key="3">
    <source>
        <dbReference type="Proteomes" id="UP000029981"/>
    </source>
</evidence>
<protein>
    <submittedName>
        <fullName evidence="2">Uncharacterized protein</fullName>
    </submittedName>
</protein>
<dbReference type="Gramene" id="KGN61829">
    <property type="protein sequence ID" value="KGN61829"/>
    <property type="gene ID" value="Csa_2G249840"/>
</dbReference>
<feature type="compositionally biased region" description="Polar residues" evidence="1">
    <location>
        <begin position="43"/>
        <end position="53"/>
    </location>
</feature>
<gene>
    <name evidence="2" type="ORF">Csa_2G249840</name>
</gene>
<organism evidence="2 3">
    <name type="scientific">Cucumis sativus</name>
    <name type="common">Cucumber</name>
    <dbReference type="NCBI Taxonomy" id="3659"/>
    <lineage>
        <taxon>Eukaryota</taxon>
        <taxon>Viridiplantae</taxon>
        <taxon>Streptophyta</taxon>
        <taxon>Embryophyta</taxon>
        <taxon>Tracheophyta</taxon>
        <taxon>Spermatophyta</taxon>
        <taxon>Magnoliopsida</taxon>
        <taxon>eudicotyledons</taxon>
        <taxon>Gunneridae</taxon>
        <taxon>Pentapetalae</taxon>
        <taxon>rosids</taxon>
        <taxon>fabids</taxon>
        <taxon>Cucurbitales</taxon>
        <taxon>Cucurbitaceae</taxon>
        <taxon>Benincaseae</taxon>
        <taxon>Cucumis</taxon>
    </lineage>
</organism>
<accession>A0A0A0LL88</accession>
<keyword evidence="3" id="KW-1185">Reference proteome</keyword>
<reference evidence="2 3" key="1">
    <citation type="journal article" date="2009" name="Nat. Genet.">
        <title>The genome of the cucumber, Cucumis sativus L.</title>
        <authorList>
            <person name="Huang S."/>
            <person name="Li R."/>
            <person name="Zhang Z."/>
            <person name="Li L."/>
            <person name="Gu X."/>
            <person name="Fan W."/>
            <person name="Lucas W.J."/>
            <person name="Wang X."/>
            <person name="Xie B."/>
            <person name="Ni P."/>
            <person name="Ren Y."/>
            <person name="Zhu H."/>
            <person name="Li J."/>
            <person name="Lin K."/>
            <person name="Jin W."/>
            <person name="Fei Z."/>
            <person name="Li G."/>
            <person name="Staub J."/>
            <person name="Kilian A."/>
            <person name="van der Vossen E.A."/>
            <person name="Wu Y."/>
            <person name="Guo J."/>
            <person name="He J."/>
            <person name="Jia Z."/>
            <person name="Ren Y."/>
            <person name="Tian G."/>
            <person name="Lu Y."/>
            <person name="Ruan J."/>
            <person name="Qian W."/>
            <person name="Wang M."/>
            <person name="Huang Q."/>
            <person name="Li B."/>
            <person name="Xuan Z."/>
            <person name="Cao J."/>
            <person name="Asan"/>
            <person name="Wu Z."/>
            <person name="Zhang J."/>
            <person name="Cai Q."/>
            <person name="Bai Y."/>
            <person name="Zhao B."/>
            <person name="Han Y."/>
            <person name="Li Y."/>
            <person name="Li X."/>
            <person name="Wang S."/>
            <person name="Shi Q."/>
            <person name="Liu S."/>
            <person name="Cho W.K."/>
            <person name="Kim J.Y."/>
            <person name="Xu Y."/>
            <person name="Heller-Uszynska K."/>
            <person name="Miao H."/>
            <person name="Cheng Z."/>
            <person name="Zhang S."/>
            <person name="Wu J."/>
            <person name="Yang Y."/>
            <person name="Kang H."/>
            <person name="Li M."/>
            <person name="Liang H."/>
            <person name="Ren X."/>
            <person name="Shi Z."/>
            <person name="Wen M."/>
            <person name="Jian M."/>
            <person name="Yang H."/>
            <person name="Zhang G."/>
            <person name="Yang Z."/>
            <person name="Chen R."/>
            <person name="Liu S."/>
            <person name="Li J."/>
            <person name="Ma L."/>
            <person name="Liu H."/>
            <person name="Zhou Y."/>
            <person name="Zhao J."/>
            <person name="Fang X."/>
            <person name="Li G."/>
            <person name="Fang L."/>
            <person name="Li Y."/>
            <person name="Liu D."/>
            <person name="Zheng H."/>
            <person name="Zhang Y."/>
            <person name="Qin N."/>
            <person name="Li Z."/>
            <person name="Yang G."/>
            <person name="Yang S."/>
            <person name="Bolund L."/>
            <person name="Kristiansen K."/>
            <person name="Zheng H."/>
            <person name="Li S."/>
            <person name="Zhang X."/>
            <person name="Yang H."/>
            <person name="Wang J."/>
            <person name="Sun R."/>
            <person name="Zhang B."/>
            <person name="Jiang S."/>
            <person name="Wang J."/>
            <person name="Du Y."/>
            <person name="Li S."/>
        </authorList>
    </citation>
    <scope>NUCLEOTIDE SEQUENCE [LARGE SCALE GENOMIC DNA]</scope>
    <source>
        <strain evidence="3">cv. 9930</strain>
    </source>
</reference>
<dbReference type="AlphaFoldDB" id="A0A0A0LL88"/>
<sequence>METKSLHGGPSPIGRGGRDGHASASTLREVEQNIAPIKKVVERNTNPETPICP</sequence>
<reference evidence="2 3" key="3">
    <citation type="journal article" date="2010" name="BMC Genomics">
        <title>Transcriptome sequencing and comparative analysis of cucumber flowers with different sex types.</title>
        <authorList>
            <person name="Guo S."/>
            <person name="Zheng Y."/>
            <person name="Joung J.G."/>
            <person name="Liu S."/>
            <person name="Zhang Z."/>
            <person name="Crasta O.R."/>
            <person name="Sobral B.W."/>
            <person name="Xu Y."/>
            <person name="Huang S."/>
            <person name="Fei Z."/>
        </authorList>
    </citation>
    <scope>NUCLEOTIDE SEQUENCE [LARGE SCALE GENOMIC DNA]</scope>
    <source>
        <strain evidence="3">cv. 9930</strain>
    </source>
</reference>
<feature type="region of interest" description="Disordered" evidence="1">
    <location>
        <begin position="1"/>
        <end position="53"/>
    </location>
</feature>
<name>A0A0A0LL88_CUCSA</name>
<dbReference type="Proteomes" id="UP000029981">
    <property type="component" value="Chromosome 2"/>
</dbReference>
<reference evidence="2 3" key="4">
    <citation type="journal article" date="2011" name="BMC Genomics">
        <title>RNA-Seq improves annotation of protein-coding genes in the cucumber genome.</title>
        <authorList>
            <person name="Li Z."/>
            <person name="Zhang Z."/>
            <person name="Yan P."/>
            <person name="Huang S."/>
            <person name="Fei Z."/>
            <person name="Lin K."/>
        </authorList>
    </citation>
    <scope>NUCLEOTIDE SEQUENCE [LARGE SCALE GENOMIC DNA]</scope>
    <source>
        <strain evidence="3">cv. 9930</strain>
    </source>
</reference>
<proteinExistence type="predicted"/>
<evidence type="ECO:0000313" key="2">
    <source>
        <dbReference type="EMBL" id="KGN61829.1"/>
    </source>
</evidence>